<feature type="transmembrane region" description="Helical" evidence="6">
    <location>
        <begin position="480"/>
        <end position="506"/>
    </location>
</feature>
<feature type="transmembrane region" description="Helical" evidence="6">
    <location>
        <begin position="315"/>
        <end position="331"/>
    </location>
</feature>
<feature type="transmembrane region" description="Helical" evidence="6">
    <location>
        <begin position="263"/>
        <end position="281"/>
    </location>
</feature>
<feature type="transmembrane region" description="Helical" evidence="6">
    <location>
        <begin position="217"/>
        <end position="236"/>
    </location>
</feature>
<sequence>MGQGDERSPKMESQQYQPQPYQPMVYQQQQPYPVQQQPQQGYGYNQTYQQQQPQPQPQQPMMYQQVQPNDNMKQPLLSQQPGGNGIYVSPFAEPQGSKFPEKPPYRDLMFHILFYLNIVGVILLYIVSLSKDVLVYEYINSSESSDSYSTTYDTSADYSMTILGLCALSVCYSLAFIFVWMKLASKYPKQLITWTFIGNFILCGIILVLYIVFFNLVMVVIMAIVMVVNLLFFFMWRKRIEFTGTLLTNTTHLLSNFPGAYRVAYGSLVVSLTWFTLWGLAFQRSILVYEGYTFYGVSIYLVFSLYWVGNVIKNVVHTTVAGLFSSWYFLAGNQMGMPSNPTMGALKRSMTTSFGSIAFGSLLLAIISTLRYISNMLQNSKNGILVLIGCFFNCILAIMQSVLAFFNTYNFAMIAIYGESYCDSGKRTVELFTHRLGSLLVNDDFISVCLSFSALLGGAVGGIFGLIATKIIYDSLLGGVFVFFVCFIVILMALEIVYSGVVTLFVCFMMDPNILAQTKPEIYKLYISTYKIK</sequence>
<dbReference type="Proteomes" id="UP000076078">
    <property type="component" value="Unassembled WGS sequence"/>
</dbReference>
<evidence type="ECO:0000256" key="2">
    <source>
        <dbReference type="ARBA" id="ARBA00007168"/>
    </source>
</evidence>
<gene>
    <name evidence="8" type="ORF">DLAC_03784</name>
</gene>
<keyword evidence="4 6" id="KW-1133">Transmembrane helix</keyword>
<comment type="caution">
    <text evidence="8">The sequence shown here is derived from an EMBL/GenBank/DDBJ whole genome shotgun (WGS) entry which is preliminary data.</text>
</comment>
<comment type="subcellular location">
    <subcellularLocation>
        <location evidence="6">Cell membrane</location>
        <topology evidence="6">Multi-pass membrane protein</topology>
    </subcellularLocation>
    <subcellularLocation>
        <location evidence="1">Membrane</location>
        <topology evidence="1">Multi-pass membrane protein</topology>
    </subcellularLocation>
</comment>
<dbReference type="OrthoDB" id="44736at2759"/>
<dbReference type="SUPFAM" id="SSF81995">
    <property type="entry name" value="beta-sandwich domain of Sec23/24"/>
    <property type="match status" value="1"/>
</dbReference>
<evidence type="ECO:0000256" key="7">
    <source>
        <dbReference type="SAM" id="MobiDB-lite"/>
    </source>
</evidence>
<evidence type="ECO:0000256" key="5">
    <source>
        <dbReference type="ARBA" id="ARBA00023136"/>
    </source>
</evidence>
<dbReference type="PANTHER" id="PTHR12385">
    <property type="entry name" value="CHOLINE TRANSPORTER-LIKE (SLC FAMILY 44)"/>
    <property type="match status" value="1"/>
</dbReference>
<dbReference type="PANTHER" id="PTHR12385:SF4">
    <property type="entry name" value="PROTEIN PNS1"/>
    <property type="match status" value="1"/>
</dbReference>
<dbReference type="OMA" id="RSTWEQF"/>
<feature type="transmembrane region" description="Helical" evidence="6">
    <location>
        <begin position="287"/>
        <end position="308"/>
    </location>
</feature>
<reference evidence="8 9" key="1">
    <citation type="submission" date="2015-12" db="EMBL/GenBank/DDBJ databases">
        <title>Dictyostelia acquired genes for synthesis and detection of signals that induce cell-type specialization by lateral gene transfer from prokaryotes.</title>
        <authorList>
            <person name="Gloeckner G."/>
            <person name="Schaap P."/>
        </authorList>
    </citation>
    <scope>NUCLEOTIDE SEQUENCE [LARGE SCALE GENOMIC DNA]</scope>
    <source>
        <strain evidence="8 9">TK</strain>
    </source>
</reference>
<organism evidence="8 9">
    <name type="scientific">Tieghemostelium lacteum</name>
    <name type="common">Slime mold</name>
    <name type="synonym">Dictyostelium lacteum</name>
    <dbReference type="NCBI Taxonomy" id="361077"/>
    <lineage>
        <taxon>Eukaryota</taxon>
        <taxon>Amoebozoa</taxon>
        <taxon>Evosea</taxon>
        <taxon>Eumycetozoa</taxon>
        <taxon>Dictyostelia</taxon>
        <taxon>Dictyosteliales</taxon>
        <taxon>Raperosteliaceae</taxon>
        <taxon>Tieghemostelium</taxon>
    </lineage>
</organism>
<evidence type="ECO:0000256" key="1">
    <source>
        <dbReference type="ARBA" id="ARBA00004141"/>
    </source>
</evidence>
<keyword evidence="9" id="KW-1185">Reference proteome</keyword>
<protein>
    <recommendedName>
        <fullName evidence="6">Choline transporter-like protein</fullName>
    </recommendedName>
</protein>
<dbReference type="InterPro" id="IPR007603">
    <property type="entry name" value="Choline_transptr-like"/>
</dbReference>
<keyword evidence="3 6" id="KW-0812">Transmembrane</keyword>
<feature type="region of interest" description="Disordered" evidence="7">
    <location>
        <begin position="1"/>
        <end position="62"/>
    </location>
</feature>
<evidence type="ECO:0000313" key="8">
    <source>
        <dbReference type="EMBL" id="KYQ99833.1"/>
    </source>
</evidence>
<evidence type="ECO:0000256" key="3">
    <source>
        <dbReference type="ARBA" id="ARBA00022692"/>
    </source>
</evidence>
<keyword evidence="5 6" id="KW-0472">Membrane</keyword>
<feature type="transmembrane region" description="Helical" evidence="6">
    <location>
        <begin position="191"/>
        <end position="211"/>
    </location>
</feature>
<dbReference type="FunCoup" id="A0A152A0V4">
    <property type="interactions" value="36"/>
</dbReference>
<dbReference type="Pfam" id="PF04515">
    <property type="entry name" value="Choline_transpo"/>
    <property type="match status" value="1"/>
</dbReference>
<dbReference type="GO" id="GO:0005886">
    <property type="term" value="C:plasma membrane"/>
    <property type="evidence" value="ECO:0007669"/>
    <property type="project" value="UniProtKB-SubCell"/>
</dbReference>
<dbReference type="GO" id="GO:0022857">
    <property type="term" value="F:transmembrane transporter activity"/>
    <property type="evidence" value="ECO:0007669"/>
    <property type="project" value="UniProtKB-UniRule"/>
</dbReference>
<dbReference type="EMBL" id="LODT01000020">
    <property type="protein sequence ID" value="KYQ99833.1"/>
    <property type="molecule type" value="Genomic_DNA"/>
</dbReference>
<evidence type="ECO:0000256" key="4">
    <source>
        <dbReference type="ARBA" id="ARBA00022989"/>
    </source>
</evidence>
<evidence type="ECO:0000313" key="9">
    <source>
        <dbReference type="Proteomes" id="UP000076078"/>
    </source>
</evidence>
<feature type="transmembrane region" description="Helical" evidence="6">
    <location>
        <begin position="385"/>
        <end position="406"/>
    </location>
</feature>
<feature type="transmembrane region" description="Helical" evidence="6">
    <location>
        <begin position="445"/>
        <end position="468"/>
    </location>
</feature>
<accession>A0A152A0V4</accession>
<feature type="transmembrane region" description="Helical" evidence="6">
    <location>
        <begin position="158"/>
        <end position="179"/>
    </location>
</feature>
<name>A0A152A0V4_TIELA</name>
<comment type="function">
    <text evidence="6">Choline transporter.</text>
</comment>
<feature type="transmembrane region" description="Helical" evidence="6">
    <location>
        <begin position="351"/>
        <end position="373"/>
    </location>
</feature>
<feature type="compositionally biased region" description="Basic and acidic residues" evidence="7">
    <location>
        <begin position="1"/>
        <end position="10"/>
    </location>
</feature>
<evidence type="ECO:0000256" key="6">
    <source>
        <dbReference type="RuleBase" id="RU368066"/>
    </source>
</evidence>
<proteinExistence type="inferred from homology"/>
<dbReference type="InParanoid" id="A0A152A0V4"/>
<feature type="compositionally biased region" description="Low complexity" evidence="7">
    <location>
        <begin position="14"/>
        <end position="62"/>
    </location>
</feature>
<comment type="similarity">
    <text evidence="2 6">Belongs to the CTL (choline transporter-like) family.</text>
</comment>
<feature type="transmembrane region" description="Helical" evidence="6">
    <location>
        <begin position="108"/>
        <end position="127"/>
    </location>
</feature>
<dbReference type="AlphaFoldDB" id="A0A152A0V4"/>